<proteinExistence type="predicted"/>
<dbReference type="RefSeq" id="WP_344793706.1">
    <property type="nucleotide sequence ID" value="NZ_BAABAU010000001.1"/>
</dbReference>
<accession>A0ABP8DYV6</accession>
<comment type="caution">
    <text evidence="1">The sequence shown here is derived from an EMBL/GenBank/DDBJ whole genome shotgun (WGS) entry which is preliminary data.</text>
</comment>
<protein>
    <submittedName>
        <fullName evidence="1">Uncharacterized protein</fullName>
    </submittedName>
</protein>
<reference evidence="2" key="1">
    <citation type="journal article" date="2019" name="Int. J. Syst. Evol. Microbiol.">
        <title>The Global Catalogue of Microorganisms (GCM) 10K type strain sequencing project: providing services to taxonomists for standard genome sequencing and annotation.</title>
        <authorList>
            <consortium name="The Broad Institute Genomics Platform"/>
            <consortium name="The Broad Institute Genome Sequencing Center for Infectious Disease"/>
            <person name="Wu L."/>
            <person name="Ma J."/>
        </authorList>
    </citation>
    <scope>NUCLEOTIDE SEQUENCE [LARGE SCALE GENOMIC DNA]</scope>
    <source>
        <strain evidence="2">JCM 17442</strain>
    </source>
</reference>
<organism evidence="1 2">
    <name type="scientific">Frondihabitans peucedani</name>
    <dbReference type="NCBI Taxonomy" id="598626"/>
    <lineage>
        <taxon>Bacteria</taxon>
        <taxon>Bacillati</taxon>
        <taxon>Actinomycetota</taxon>
        <taxon>Actinomycetes</taxon>
        <taxon>Micrococcales</taxon>
        <taxon>Microbacteriaceae</taxon>
        <taxon>Frondihabitans</taxon>
    </lineage>
</organism>
<evidence type="ECO:0000313" key="2">
    <source>
        <dbReference type="Proteomes" id="UP001501594"/>
    </source>
</evidence>
<name>A0ABP8DYV6_9MICO</name>
<sequence length="112" mass="12736">MLTVADYMREVIPRVYVPVLRELMTKDELATLKLSIRASGSDMWLNDAAGLPPDAVIGTDEAMLGVEVHGELQLFWLASSMTDEENRERFYSDIQDWISETTFGWGQLRGHM</sequence>
<gene>
    <name evidence="1" type="ORF">GCM10022256_07690</name>
</gene>
<evidence type="ECO:0000313" key="1">
    <source>
        <dbReference type="EMBL" id="GAA4265157.1"/>
    </source>
</evidence>
<keyword evidence="2" id="KW-1185">Reference proteome</keyword>
<dbReference type="EMBL" id="BAABAU010000001">
    <property type="protein sequence ID" value="GAA4265157.1"/>
    <property type="molecule type" value="Genomic_DNA"/>
</dbReference>
<dbReference type="Proteomes" id="UP001501594">
    <property type="component" value="Unassembled WGS sequence"/>
</dbReference>